<dbReference type="EMBL" id="WOCD01000002">
    <property type="protein sequence ID" value="MUH71708.1"/>
    <property type="molecule type" value="Genomic_DNA"/>
</dbReference>
<feature type="domain" description="GST N-terminal" evidence="1">
    <location>
        <begin position="1"/>
        <end position="80"/>
    </location>
</feature>
<dbReference type="InterPro" id="IPR036249">
    <property type="entry name" value="Thioredoxin-like_sf"/>
</dbReference>
<reference evidence="2 3" key="1">
    <citation type="submission" date="2019-11" db="EMBL/GenBank/DDBJ databases">
        <title>P. haliotis isolates from Z. marina roots.</title>
        <authorList>
            <person name="Cohen M."/>
            <person name="Jospin G."/>
            <person name="Eisen J.A."/>
            <person name="Coil D.A."/>
        </authorList>
    </citation>
    <scope>NUCLEOTIDE SEQUENCE [LARGE SCALE GENOMIC DNA]</scope>
    <source>
        <strain evidence="2 3">UCD-MCMsp1aY</strain>
    </source>
</reference>
<dbReference type="RefSeq" id="WP_155694723.1">
    <property type="nucleotide sequence ID" value="NZ_WOCD01000002.1"/>
</dbReference>
<protein>
    <submittedName>
        <fullName evidence="2">Glutathione S-transferase family protein</fullName>
    </submittedName>
</protein>
<dbReference type="PROSITE" id="PS50404">
    <property type="entry name" value="GST_NTER"/>
    <property type="match status" value="1"/>
</dbReference>
<dbReference type="CDD" id="cd00570">
    <property type="entry name" value="GST_N_family"/>
    <property type="match status" value="1"/>
</dbReference>
<dbReference type="Pfam" id="PF13417">
    <property type="entry name" value="GST_N_3"/>
    <property type="match status" value="1"/>
</dbReference>
<organism evidence="2 3">
    <name type="scientific">Psychrosphaera haliotis</name>
    <dbReference type="NCBI Taxonomy" id="555083"/>
    <lineage>
        <taxon>Bacteria</taxon>
        <taxon>Pseudomonadati</taxon>
        <taxon>Pseudomonadota</taxon>
        <taxon>Gammaproteobacteria</taxon>
        <taxon>Alteromonadales</taxon>
        <taxon>Pseudoalteromonadaceae</taxon>
        <taxon>Psychrosphaera</taxon>
    </lineage>
</organism>
<sequence>MKIYGSLTSPYVRRLRILLASTPYDFENTNIFGSDREKLKSVNPTLKIPMFEDTDNTNLPLLLDSNLAFEYVQEVLDLAPLNWQEKNDLALINSCNDSLVNMMILKRSAVDTSEDKLYFNIQRERSEATFSYFDSKLGEGGLTEWNYVTISLLVLIEWAGFRNLYDFSKQKNILEFIERNQSQLGVSETSPVE</sequence>
<dbReference type="SUPFAM" id="SSF52833">
    <property type="entry name" value="Thioredoxin-like"/>
    <property type="match status" value="1"/>
</dbReference>
<dbReference type="Proteomes" id="UP000439994">
    <property type="component" value="Unassembled WGS sequence"/>
</dbReference>
<dbReference type="GO" id="GO:0016740">
    <property type="term" value="F:transferase activity"/>
    <property type="evidence" value="ECO:0007669"/>
    <property type="project" value="UniProtKB-KW"/>
</dbReference>
<name>A0A6N8F684_9GAMM</name>
<gene>
    <name evidence="2" type="ORF">GNP35_03920</name>
</gene>
<keyword evidence="3" id="KW-1185">Reference proteome</keyword>
<dbReference type="OrthoDB" id="8634103at2"/>
<evidence type="ECO:0000313" key="2">
    <source>
        <dbReference type="EMBL" id="MUH71708.1"/>
    </source>
</evidence>
<comment type="caution">
    <text evidence="2">The sequence shown here is derived from an EMBL/GenBank/DDBJ whole genome shotgun (WGS) entry which is preliminary data.</text>
</comment>
<evidence type="ECO:0000313" key="3">
    <source>
        <dbReference type="Proteomes" id="UP000439994"/>
    </source>
</evidence>
<dbReference type="AlphaFoldDB" id="A0A6N8F684"/>
<keyword evidence="2" id="KW-0808">Transferase</keyword>
<evidence type="ECO:0000259" key="1">
    <source>
        <dbReference type="PROSITE" id="PS50404"/>
    </source>
</evidence>
<proteinExistence type="predicted"/>
<dbReference type="Gene3D" id="3.40.30.10">
    <property type="entry name" value="Glutaredoxin"/>
    <property type="match status" value="1"/>
</dbReference>
<dbReference type="InterPro" id="IPR004045">
    <property type="entry name" value="Glutathione_S-Trfase_N"/>
</dbReference>
<accession>A0A6N8F684</accession>
<dbReference type="Gene3D" id="1.20.1050.10">
    <property type="match status" value="1"/>
</dbReference>